<evidence type="ECO:0000256" key="2">
    <source>
        <dbReference type="ARBA" id="ARBA00022729"/>
    </source>
</evidence>
<feature type="disulfide bond" evidence="6">
    <location>
        <begin position="173"/>
        <end position="182"/>
    </location>
</feature>
<evidence type="ECO:0000256" key="4">
    <source>
        <dbReference type="ARBA" id="ARBA00023157"/>
    </source>
</evidence>
<feature type="disulfide bond" evidence="6">
    <location>
        <begin position="213"/>
        <end position="222"/>
    </location>
</feature>
<feature type="disulfide bond" evidence="6">
    <location>
        <begin position="305"/>
        <end position="314"/>
    </location>
</feature>
<dbReference type="CDD" id="cd00054">
    <property type="entry name" value="EGF_CA"/>
    <property type="match status" value="3"/>
</dbReference>
<dbReference type="InterPro" id="IPR018097">
    <property type="entry name" value="EGF_Ca-bd_CS"/>
</dbReference>
<evidence type="ECO:0000256" key="6">
    <source>
        <dbReference type="PROSITE-ProRule" id="PRU00076"/>
    </source>
</evidence>
<proteinExistence type="predicted"/>
<comment type="caution">
    <text evidence="6">Lacks conserved residue(s) required for the propagation of feature annotation.</text>
</comment>
<dbReference type="Pfam" id="PF07645">
    <property type="entry name" value="EGF_CA"/>
    <property type="match status" value="2"/>
</dbReference>
<reference evidence="9" key="1">
    <citation type="submission" date="2022-11" db="UniProtKB">
        <authorList>
            <consortium name="WormBaseParasite"/>
        </authorList>
    </citation>
    <scope>IDENTIFICATION</scope>
</reference>
<dbReference type="SMART" id="SM00179">
    <property type="entry name" value="EGF_CA"/>
    <property type="match status" value="6"/>
</dbReference>
<dbReference type="GO" id="GO:0005886">
    <property type="term" value="C:plasma membrane"/>
    <property type="evidence" value="ECO:0007669"/>
    <property type="project" value="TreeGrafter"/>
</dbReference>
<dbReference type="GO" id="GO:0009986">
    <property type="term" value="C:cell surface"/>
    <property type="evidence" value="ECO:0007669"/>
    <property type="project" value="TreeGrafter"/>
</dbReference>
<dbReference type="InterPro" id="IPR051355">
    <property type="entry name" value="Notch/Slit_guidance"/>
</dbReference>
<dbReference type="SUPFAM" id="SSF57196">
    <property type="entry name" value="EGF/Laminin"/>
    <property type="match status" value="8"/>
</dbReference>
<dbReference type="Gene3D" id="2.10.25.10">
    <property type="entry name" value="Laminin"/>
    <property type="match status" value="7"/>
</dbReference>
<dbReference type="PRINTS" id="PR00010">
    <property type="entry name" value="EGFBLOOD"/>
</dbReference>
<feature type="domain" description="EGF-like" evidence="7">
    <location>
        <begin position="146"/>
        <end position="183"/>
    </location>
</feature>
<dbReference type="PROSITE" id="PS00010">
    <property type="entry name" value="ASX_HYDROXYL"/>
    <property type="match status" value="4"/>
</dbReference>
<dbReference type="SMART" id="SM00181">
    <property type="entry name" value="EGF"/>
    <property type="match status" value="9"/>
</dbReference>
<dbReference type="PROSITE" id="PS01187">
    <property type="entry name" value="EGF_CA"/>
    <property type="match status" value="3"/>
</dbReference>
<feature type="domain" description="EGF-like" evidence="7">
    <location>
        <begin position="237"/>
        <end position="274"/>
    </location>
</feature>
<dbReference type="GO" id="GO:0007219">
    <property type="term" value="P:Notch signaling pathway"/>
    <property type="evidence" value="ECO:0007669"/>
    <property type="project" value="TreeGrafter"/>
</dbReference>
<keyword evidence="2" id="KW-0732">Signal</keyword>
<dbReference type="PROSITE" id="PS01186">
    <property type="entry name" value="EGF_2"/>
    <property type="match status" value="7"/>
</dbReference>
<keyword evidence="4 6" id="KW-1015">Disulfide bond</keyword>
<accession>A0A914QYA5</accession>
<feature type="domain" description="EGF-like" evidence="7">
    <location>
        <begin position="186"/>
        <end position="223"/>
    </location>
</feature>
<name>A0A914QYA5_9BILA</name>
<evidence type="ECO:0000313" key="9">
    <source>
        <dbReference type="WBParaSite" id="PDA_v2.g9304.t1"/>
    </source>
</evidence>
<evidence type="ECO:0000256" key="3">
    <source>
        <dbReference type="ARBA" id="ARBA00022737"/>
    </source>
</evidence>
<dbReference type="GO" id="GO:0007411">
    <property type="term" value="P:axon guidance"/>
    <property type="evidence" value="ECO:0007669"/>
    <property type="project" value="TreeGrafter"/>
</dbReference>
<dbReference type="PANTHER" id="PTHR45836:SF23">
    <property type="entry name" value="NEUROGENIC LOCUS NOTCH HOMOLOG PROTEIN 1"/>
    <property type="match status" value="1"/>
</dbReference>
<feature type="disulfide bond" evidence="6">
    <location>
        <begin position="35"/>
        <end position="52"/>
    </location>
</feature>
<dbReference type="GO" id="GO:0005509">
    <property type="term" value="F:calcium ion binding"/>
    <property type="evidence" value="ECO:0007669"/>
    <property type="project" value="InterPro"/>
</dbReference>
<sequence length="401" mass="43764">MQGKHKINCAIERILCETNFAGTKCEFQKCPEDPCKNNGICELTNSANKFKCHCPLGYSGSLCETKIPNACDTIICINGRCRLDGSADKGICDCFYGFEGETCDVKTLCDPASCSGHGTCSSNINNGTSVSCLCDSGWHGERCDIDVNECKNDAKLCKHGTCVNSFGSYFCRCFDGYVGVHCETEASNGCSSMPCQNGGTCFSKSGSDFTCKCPLGFAGNLCEENINDCERYDDPNFGDAGKNLSKCTNGGSCIDGINEFYCVCPNGFTGKDCRQNIDECNIYGTGLCQNGGSCIDTYGTFQCACIYGFEGKYCEINVNDCQDNLCYNGSKCFDKIRSYECECEDDRIGVFCQFENPCIEKNNKCQNGQCFADSTNGNFSCFCDKEFSVGFEIEKTSFSYE</sequence>
<dbReference type="InterPro" id="IPR000152">
    <property type="entry name" value="EGF-type_Asp/Asn_hydroxyl_site"/>
</dbReference>
<dbReference type="Proteomes" id="UP000887578">
    <property type="component" value="Unplaced"/>
</dbReference>
<feature type="disulfide bond" evidence="6">
    <location>
        <begin position="264"/>
        <end position="273"/>
    </location>
</feature>
<feature type="disulfide bond" evidence="6">
    <location>
        <begin position="54"/>
        <end position="63"/>
    </location>
</feature>
<dbReference type="PROSITE" id="PS00022">
    <property type="entry name" value="EGF_1"/>
    <property type="match status" value="8"/>
</dbReference>
<dbReference type="PANTHER" id="PTHR45836">
    <property type="entry name" value="SLIT HOMOLOG"/>
    <property type="match status" value="1"/>
</dbReference>
<evidence type="ECO:0000313" key="8">
    <source>
        <dbReference type="Proteomes" id="UP000887578"/>
    </source>
</evidence>
<keyword evidence="1 6" id="KW-0245">EGF-like domain</keyword>
<dbReference type="FunFam" id="2.10.25.10:FF:000061">
    <property type="entry name" value="Delta-like protein"/>
    <property type="match status" value="1"/>
</dbReference>
<dbReference type="InterPro" id="IPR000742">
    <property type="entry name" value="EGF"/>
</dbReference>
<dbReference type="InterPro" id="IPR049883">
    <property type="entry name" value="NOTCH1_EGF-like"/>
</dbReference>
<evidence type="ECO:0000256" key="1">
    <source>
        <dbReference type="ARBA" id="ARBA00022536"/>
    </source>
</evidence>
<dbReference type="FunFam" id="2.10.25.10:FF:000472">
    <property type="entry name" value="Uncharacterized protein, isoform A"/>
    <property type="match status" value="2"/>
</dbReference>
<keyword evidence="3" id="KW-0677">Repeat</keyword>
<protein>
    <submittedName>
        <fullName evidence="9">EGF-like domain-containing protein</fullName>
    </submittedName>
</protein>
<keyword evidence="8" id="KW-1185">Reference proteome</keyword>
<dbReference type="AlphaFoldDB" id="A0A914QYA5"/>
<evidence type="ECO:0000256" key="5">
    <source>
        <dbReference type="ARBA" id="ARBA00023180"/>
    </source>
</evidence>
<feature type="disulfide bond" evidence="6">
    <location>
        <begin position="94"/>
        <end position="103"/>
    </location>
</feature>
<feature type="domain" description="EGF-like" evidence="7">
    <location>
        <begin position="317"/>
        <end position="353"/>
    </location>
</feature>
<dbReference type="WBParaSite" id="PDA_v2.g9304.t1">
    <property type="protein sequence ID" value="PDA_v2.g9304.t1"/>
    <property type="gene ID" value="PDA_v2.g9304"/>
</dbReference>
<keyword evidence="5" id="KW-0325">Glycoprotein</keyword>
<evidence type="ECO:0000259" key="7">
    <source>
        <dbReference type="PROSITE" id="PS50026"/>
    </source>
</evidence>
<feature type="disulfide bond" evidence="6">
    <location>
        <begin position="343"/>
        <end position="352"/>
    </location>
</feature>
<feature type="disulfide bond" evidence="6">
    <location>
        <begin position="134"/>
        <end position="143"/>
    </location>
</feature>
<dbReference type="InterPro" id="IPR001881">
    <property type="entry name" value="EGF-like_Ca-bd_dom"/>
</dbReference>
<dbReference type="Pfam" id="PF12661">
    <property type="entry name" value="hEGF"/>
    <property type="match status" value="1"/>
</dbReference>
<organism evidence="8 9">
    <name type="scientific">Panagrolaimus davidi</name>
    <dbReference type="NCBI Taxonomy" id="227884"/>
    <lineage>
        <taxon>Eukaryota</taxon>
        <taxon>Metazoa</taxon>
        <taxon>Ecdysozoa</taxon>
        <taxon>Nematoda</taxon>
        <taxon>Chromadorea</taxon>
        <taxon>Rhabditida</taxon>
        <taxon>Tylenchina</taxon>
        <taxon>Panagrolaimomorpha</taxon>
        <taxon>Panagrolaimoidea</taxon>
        <taxon>Panagrolaimidae</taxon>
        <taxon>Panagrolaimus</taxon>
    </lineage>
</organism>
<feature type="disulfide bond" evidence="6">
    <location>
        <begin position="71"/>
        <end position="81"/>
    </location>
</feature>
<feature type="domain" description="EGF-like" evidence="7">
    <location>
        <begin position="276"/>
        <end position="315"/>
    </location>
</feature>
<dbReference type="PROSITE" id="PS50026">
    <property type="entry name" value="EGF_3"/>
    <property type="match status" value="8"/>
</dbReference>
<dbReference type="InterPro" id="IPR013032">
    <property type="entry name" value="EGF-like_CS"/>
</dbReference>
<feature type="domain" description="EGF-like" evidence="7">
    <location>
        <begin position="67"/>
        <end position="104"/>
    </location>
</feature>
<feature type="domain" description="EGF-like" evidence="7">
    <location>
        <begin position="26"/>
        <end position="64"/>
    </location>
</feature>
<dbReference type="GO" id="GO:0043235">
    <property type="term" value="C:receptor complex"/>
    <property type="evidence" value="ECO:0007669"/>
    <property type="project" value="TreeGrafter"/>
</dbReference>
<feature type="domain" description="EGF-like" evidence="7">
    <location>
        <begin position="105"/>
        <end position="144"/>
    </location>
</feature>
<dbReference type="Pfam" id="PF00008">
    <property type="entry name" value="EGF"/>
    <property type="match status" value="3"/>
</dbReference>
<dbReference type="Pfam" id="PF23106">
    <property type="entry name" value="EGF_Teneurin"/>
    <property type="match status" value="1"/>
</dbReference>